<dbReference type="PRINTS" id="PR00598">
    <property type="entry name" value="HTHMARR"/>
</dbReference>
<dbReference type="EMBL" id="JBHSFP010000013">
    <property type="protein sequence ID" value="MFC4533123.1"/>
    <property type="molecule type" value="Genomic_DNA"/>
</dbReference>
<dbReference type="PANTHER" id="PTHR33164">
    <property type="entry name" value="TRANSCRIPTIONAL REGULATOR, MARR FAMILY"/>
    <property type="match status" value="1"/>
</dbReference>
<dbReference type="Pfam" id="PF01047">
    <property type="entry name" value="MarR"/>
    <property type="match status" value="1"/>
</dbReference>
<dbReference type="SUPFAM" id="SSF46785">
    <property type="entry name" value="Winged helix' DNA-binding domain"/>
    <property type="match status" value="1"/>
</dbReference>
<dbReference type="InterPro" id="IPR036390">
    <property type="entry name" value="WH_DNA-bd_sf"/>
</dbReference>
<dbReference type="RefSeq" id="WP_380842209.1">
    <property type="nucleotide sequence ID" value="NZ_JBHSFP010000013.1"/>
</dbReference>
<evidence type="ECO:0000259" key="1">
    <source>
        <dbReference type="PROSITE" id="PS50995"/>
    </source>
</evidence>
<keyword evidence="3" id="KW-1185">Reference proteome</keyword>
<organism evidence="2 3">
    <name type="scientific">Sphaerisporangium dianthi</name>
    <dbReference type="NCBI Taxonomy" id="1436120"/>
    <lineage>
        <taxon>Bacteria</taxon>
        <taxon>Bacillati</taxon>
        <taxon>Actinomycetota</taxon>
        <taxon>Actinomycetes</taxon>
        <taxon>Streptosporangiales</taxon>
        <taxon>Streptosporangiaceae</taxon>
        <taxon>Sphaerisporangium</taxon>
    </lineage>
</organism>
<dbReference type="SMART" id="SM00347">
    <property type="entry name" value="HTH_MARR"/>
    <property type="match status" value="1"/>
</dbReference>
<dbReference type="InterPro" id="IPR036388">
    <property type="entry name" value="WH-like_DNA-bd_sf"/>
</dbReference>
<protein>
    <submittedName>
        <fullName evidence="2">MarR family winged helix-turn-helix transcriptional regulator</fullName>
    </submittedName>
</protein>
<dbReference type="Proteomes" id="UP001596004">
    <property type="component" value="Unassembled WGS sequence"/>
</dbReference>
<sequence length="171" mass="18969">MADTRSSTTDDADDADDGELDVLAVLPRLMQLGNVLNRSRLIERAMDAAGVALDRPAMSVLVTLQMAAHPLRVGEIATRMQVVGPHVTRQLNELERRGLTRRVPDPHDQRARLIEQTPEGAAVVGRYLQTVLNWFGDALAGWSEQDRRAFGSLLERFASDLTTRLQALDEE</sequence>
<evidence type="ECO:0000313" key="2">
    <source>
        <dbReference type="EMBL" id="MFC4533123.1"/>
    </source>
</evidence>
<reference evidence="3" key="1">
    <citation type="journal article" date="2019" name="Int. J. Syst. Evol. Microbiol.">
        <title>The Global Catalogue of Microorganisms (GCM) 10K type strain sequencing project: providing services to taxonomists for standard genome sequencing and annotation.</title>
        <authorList>
            <consortium name="The Broad Institute Genomics Platform"/>
            <consortium name="The Broad Institute Genome Sequencing Center for Infectious Disease"/>
            <person name="Wu L."/>
            <person name="Ma J."/>
        </authorList>
    </citation>
    <scope>NUCLEOTIDE SEQUENCE [LARGE SCALE GENOMIC DNA]</scope>
    <source>
        <strain evidence="3">CGMCC 4.7132</strain>
    </source>
</reference>
<name>A0ABV9CLC9_9ACTN</name>
<proteinExistence type="predicted"/>
<accession>A0ABV9CLC9</accession>
<gene>
    <name evidence="2" type="ORF">ACFO60_20315</name>
</gene>
<dbReference type="Gene3D" id="1.10.10.10">
    <property type="entry name" value="Winged helix-like DNA-binding domain superfamily/Winged helix DNA-binding domain"/>
    <property type="match status" value="1"/>
</dbReference>
<evidence type="ECO:0000313" key="3">
    <source>
        <dbReference type="Proteomes" id="UP001596004"/>
    </source>
</evidence>
<dbReference type="InterPro" id="IPR000835">
    <property type="entry name" value="HTH_MarR-typ"/>
</dbReference>
<dbReference type="PROSITE" id="PS50995">
    <property type="entry name" value="HTH_MARR_2"/>
    <property type="match status" value="1"/>
</dbReference>
<feature type="domain" description="HTH marR-type" evidence="1">
    <location>
        <begin position="22"/>
        <end position="159"/>
    </location>
</feature>
<comment type="caution">
    <text evidence="2">The sequence shown here is derived from an EMBL/GenBank/DDBJ whole genome shotgun (WGS) entry which is preliminary data.</text>
</comment>
<dbReference type="PANTHER" id="PTHR33164:SF57">
    <property type="entry name" value="MARR-FAMILY TRANSCRIPTIONAL REGULATOR"/>
    <property type="match status" value="1"/>
</dbReference>
<dbReference type="InterPro" id="IPR039422">
    <property type="entry name" value="MarR/SlyA-like"/>
</dbReference>